<accession>A0A9P6TDW9</accession>
<evidence type="ECO:0000313" key="2">
    <source>
        <dbReference type="Proteomes" id="UP000886653"/>
    </source>
</evidence>
<reference evidence="1" key="1">
    <citation type="submission" date="2013-11" db="EMBL/GenBank/DDBJ databases">
        <title>Genome sequence of the fusiform rust pathogen reveals effectors for host alternation and coevolution with pine.</title>
        <authorList>
            <consortium name="DOE Joint Genome Institute"/>
            <person name="Smith K."/>
            <person name="Pendleton A."/>
            <person name="Kubisiak T."/>
            <person name="Anderson C."/>
            <person name="Salamov A."/>
            <person name="Aerts A."/>
            <person name="Riley R."/>
            <person name="Clum A."/>
            <person name="Lindquist E."/>
            <person name="Ence D."/>
            <person name="Campbell M."/>
            <person name="Kronenberg Z."/>
            <person name="Feau N."/>
            <person name="Dhillon B."/>
            <person name="Hamelin R."/>
            <person name="Burleigh J."/>
            <person name="Smith J."/>
            <person name="Yandell M."/>
            <person name="Nelson C."/>
            <person name="Grigoriev I."/>
            <person name="Davis J."/>
        </authorList>
    </citation>
    <scope>NUCLEOTIDE SEQUENCE</scope>
    <source>
        <strain evidence="1">G11</strain>
    </source>
</reference>
<protein>
    <submittedName>
        <fullName evidence="1">Uncharacterized protein</fullName>
    </submittedName>
</protein>
<dbReference type="Proteomes" id="UP000886653">
    <property type="component" value="Unassembled WGS sequence"/>
</dbReference>
<dbReference type="AlphaFoldDB" id="A0A9P6TDW9"/>
<gene>
    <name evidence="1" type="ORF">CROQUDRAFT_656458</name>
</gene>
<proteinExistence type="predicted"/>
<evidence type="ECO:0000313" key="1">
    <source>
        <dbReference type="EMBL" id="KAG0147173.1"/>
    </source>
</evidence>
<name>A0A9P6TDW9_9BASI</name>
<dbReference type="EMBL" id="MU167251">
    <property type="protein sequence ID" value="KAG0147173.1"/>
    <property type="molecule type" value="Genomic_DNA"/>
</dbReference>
<sequence>MGVMCGDAVSLICYAVPYYKFIITDSTLKHINNNRTYPSDDEHELYSEGECADDLLDASDLN</sequence>
<organism evidence="1 2">
    <name type="scientific">Cronartium quercuum f. sp. fusiforme G11</name>
    <dbReference type="NCBI Taxonomy" id="708437"/>
    <lineage>
        <taxon>Eukaryota</taxon>
        <taxon>Fungi</taxon>
        <taxon>Dikarya</taxon>
        <taxon>Basidiomycota</taxon>
        <taxon>Pucciniomycotina</taxon>
        <taxon>Pucciniomycetes</taxon>
        <taxon>Pucciniales</taxon>
        <taxon>Coleosporiaceae</taxon>
        <taxon>Cronartium</taxon>
    </lineage>
</organism>
<comment type="caution">
    <text evidence="1">The sequence shown here is derived from an EMBL/GenBank/DDBJ whole genome shotgun (WGS) entry which is preliminary data.</text>
</comment>
<keyword evidence="2" id="KW-1185">Reference proteome</keyword>
<feature type="non-terminal residue" evidence="1">
    <location>
        <position position="62"/>
    </location>
</feature>